<accession>A0ABU5ZLP4</accession>
<dbReference type="EMBL" id="JAYJLD010000035">
    <property type="protein sequence ID" value="MEB3103433.1"/>
    <property type="molecule type" value="Genomic_DNA"/>
</dbReference>
<evidence type="ECO:0000256" key="1">
    <source>
        <dbReference type="SAM" id="Coils"/>
    </source>
</evidence>
<evidence type="ECO:0000313" key="3">
    <source>
        <dbReference type="Proteomes" id="UP001310386"/>
    </source>
</evidence>
<comment type="caution">
    <text evidence="2">The sequence shown here is derived from an EMBL/GenBank/DDBJ whole genome shotgun (WGS) entry which is preliminary data.</text>
</comment>
<evidence type="ECO:0000313" key="2">
    <source>
        <dbReference type="EMBL" id="MEB3103433.1"/>
    </source>
</evidence>
<protein>
    <submittedName>
        <fullName evidence="2">Uncharacterized protein</fullName>
    </submittedName>
</protein>
<keyword evidence="3" id="KW-1185">Reference proteome</keyword>
<gene>
    <name evidence="2" type="ORF">VF724_17510</name>
</gene>
<dbReference type="Proteomes" id="UP001310386">
    <property type="component" value="Unassembled WGS sequence"/>
</dbReference>
<keyword evidence="1" id="KW-0175">Coiled coil</keyword>
<organism evidence="2 3">
    <name type="scientific">Ferviditalea candida</name>
    <dbReference type="NCBI Taxonomy" id="3108399"/>
    <lineage>
        <taxon>Bacteria</taxon>
        <taxon>Bacillati</taxon>
        <taxon>Bacillota</taxon>
        <taxon>Bacilli</taxon>
        <taxon>Bacillales</taxon>
        <taxon>Paenibacillaceae</taxon>
        <taxon>Ferviditalea</taxon>
    </lineage>
</organism>
<feature type="coiled-coil region" evidence="1">
    <location>
        <begin position="8"/>
        <end position="49"/>
    </location>
</feature>
<dbReference type="RefSeq" id="WP_371755557.1">
    <property type="nucleotide sequence ID" value="NZ_JAYJLD010000035.1"/>
</dbReference>
<proteinExistence type="predicted"/>
<reference evidence="2" key="1">
    <citation type="submission" date="2023-12" db="EMBL/GenBank/DDBJ databases">
        <title>Fervidustalea candida gen. nov., sp. nov., a novel member of the family Paenibacillaceae isolated from a geothermal area.</title>
        <authorList>
            <person name="Li W.-J."/>
            <person name="Jiao J.-Y."/>
            <person name="Chen Y."/>
        </authorList>
    </citation>
    <scope>NUCLEOTIDE SEQUENCE</scope>
    <source>
        <strain evidence="2">SYSU GA230002</strain>
    </source>
</reference>
<name>A0ABU5ZLP4_9BACL</name>
<sequence length="55" mass="6483">MNKSETRTEQLRTGIAEMEAAIDRLRDEIQRLQTERDALEQGNLELYRKLTSVDF</sequence>